<sequence length="532" mass="58606">MNKTIYFGGPIITMEPDSTPSALLVEGGKIRKLGEKEELLALCPDAQLYDLKGHTLLPAFIDPHSHITSFANTLGLVDLDDVGSFDEIAQRIDAYRKERNIQPGQWIIGRGYDHNTLEEGRHPDKFSLDKAAPQNPVLIAHRSGHMGVANSLGLQELGIDASTENPSGGMIGRVEGSKEPSGYLEENAFIVLASSRMPRPSLEQLMDQMEEAQNIYASFGITTAQDGATRAAEWKLLESLAQQGRLKLDTIAYVDLKNAKEVMEGNPSYIEQYHNHLKIGGYKIFLDGSPQGRTAWMTKPYLGGDADYKGYPIYDDATVEGFMETALKEGRQILAHCNGDAASDQMIHAYKAAAQKLGEPADGRPVMIHCQLTRGDQLAEMAKLGMVASIYVAHTYYWGDVHLKNFGEERGGHVSPAGSAIRNHVVYTFHQDTPVLLPDMITTLWCAVNRVTRAGVPLAEEEKVSVYDALKGITCNAAYQYFEEDRKGSLKEGKLADLVILDQNPLEIDPKDLRSIQVLSTIKEGEPIYTKA</sequence>
<keyword evidence="2" id="KW-0378">Hydrolase</keyword>
<dbReference type="EMBL" id="CACRSL010000003">
    <property type="protein sequence ID" value="VYS95265.1"/>
    <property type="molecule type" value="Genomic_DNA"/>
</dbReference>
<dbReference type="AlphaFoldDB" id="A0A6N2SUR9"/>
<dbReference type="InterPro" id="IPR032466">
    <property type="entry name" value="Metal_Hydrolase"/>
</dbReference>
<dbReference type="Gene3D" id="3.20.20.140">
    <property type="entry name" value="Metal-dependent hydrolases"/>
    <property type="match status" value="1"/>
</dbReference>
<name>A0A6N2SUR9_9FIRM</name>
<dbReference type="SUPFAM" id="SSF51338">
    <property type="entry name" value="Composite domain of metallo-dependent hydrolases"/>
    <property type="match status" value="1"/>
</dbReference>
<dbReference type="PANTHER" id="PTHR22642">
    <property type="entry name" value="IMIDAZOLONEPROPIONASE"/>
    <property type="match status" value="1"/>
</dbReference>
<dbReference type="PANTHER" id="PTHR22642:SF2">
    <property type="entry name" value="PROTEIN LONG AFTER FAR-RED 3"/>
    <property type="match status" value="1"/>
</dbReference>
<evidence type="ECO:0000259" key="1">
    <source>
        <dbReference type="Pfam" id="PF07969"/>
    </source>
</evidence>
<dbReference type="Gene3D" id="3.10.310.70">
    <property type="match status" value="1"/>
</dbReference>
<feature type="domain" description="Amidohydrolase 3" evidence="1">
    <location>
        <begin position="47"/>
        <end position="529"/>
    </location>
</feature>
<accession>A0A6N2SUR9</accession>
<dbReference type="EC" id="3.5.1.91" evidence="2"/>
<dbReference type="SUPFAM" id="SSF51556">
    <property type="entry name" value="Metallo-dependent hydrolases"/>
    <property type="match status" value="1"/>
</dbReference>
<dbReference type="InterPro" id="IPR011059">
    <property type="entry name" value="Metal-dep_hydrolase_composite"/>
</dbReference>
<dbReference type="InterPro" id="IPR033932">
    <property type="entry name" value="YtcJ-like"/>
</dbReference>
<gene>
    <name evidence="2" type="primary">nfdA_1</name>
    <name evidence="2" type="ORF">AULFYP135_01049</name>
</gene>
<dbReference type="CDD" id="cd01300">
    <property type="entry name" value="YtcJ_like"/>
    <property type="match status" value="1"/>
</dbReference>
<dbReference type="InterPro" id="IPR013108">
    <property type="entry name" value="Amidohydro_3"/>
</dbReference>
<dbReference type="Gene3D" id="2.30.40.10">
    <property type="entry name" value="Urease, subunit C, domain 1"/>
    <property type="match status" value="1"/>
</dbReference>
<evidence type="ECO:0000313" key="2">
    <source>
        <dbReference type="EMBL" id="VYS95265.1"/>
    </source>
</evidence>
<dbReference type="GO" id="GO:0016810">
    <property type="term" value="F:hydrolase activity, acting on carbon-nitrogen (but not peptide) bonds"/>
    <property type="evidence" value="ECO:0007669"/>
    <property type="project" value="InterPro"/>
</dbReference>
<dbReference type="Pfam" id="PF07969">
    <property type="entry name" value="Amidohydro_3"/>
    <property type="match status" value="1"/>
</dbReference>
<organism evidence="2">
    <name type="scientific">uncultured Anaerotruncus sp</name>
    <dbReference type="NCBI Taxonomy" id="905011"/>
    <lineage>
        <taxon>Bacteria</taxon>
        <taxon>Bacillati</taxon>
        <taxon>Bacillota</taxon>
        <taxon>Clostridia</taxon>
        <taxon>Eubacteriales</taxon>
        <taxon>Oscillospiraceae</taxon>
        <taxon>Anaerotruncus</taxon>
        <taxon>environmental samples</taxon>
    </lineage>
</organism>
<proteinExistence type="predicted"/>
<protein>
    <submittedName>
        <fullName evidence="2">N-substituted formamide deformylase</fullName>
        <ecNumber evidence="2">3.5.1.91</ecNumber>
    </submittedName>
</protein>
<reference evidence="2" key="1">
    <citation type="submission" date="2019-11" db="EMBL/GenBank/DDBJ databases">
        <authorList>
            <person name="Feng L."/>
        </authorList>
    </citation>
    <scope>NUCLEOTIDE SEQUENCE</scope>
    <source>
        <strain evidence="2">AundefinedLFYP135</strain>
    </source>
</reference>